<keyword evidence="5" id="KW-1185">Reference proteome</keyword>
<evidence type="ECO:0000313" key="4">
    <source>
        <dbReference type="EMBL" id="MDU0355641.1"/>
    </source>
</evidence>
<dbReference type="PANTHER" id="PTHR42693:SF53">
    <property type="entry name" value="ENDO-4-O-SULFATASE"/>
    <property type="match status" value="1"/>
</dbReference>
<proteinExistence type="inferred from homology"/>
<evidence type="ECO:0000256" key="2">
    <source>
        <dbReference type="ARBA" id="ARBA00022801"/>
    </source>
</evidence>
<accession>A0ABU3T067</accession>
<dbReference type="EMBL" id="JAWDIO010000002">
    <property type="protein sequence ID" value="MDU0355641.1"/>
    <property type="molecule type" value="Genomic_DNA"/>
</dbReference>
<sequence length="418" mass="48332">MLTTLKKYSAIVTISLVSTIVFTKAVSAEQVKRPNFVWLLTEDNSKHYLKLYDPQGATMPNVESLADEGLIFNHAFSNAAVCSTARSTLATGSYTPRLAMNYHRAYLPAELPYGLKPISQFLKDAGYYTSNDVKTDYNFAYDENIWSNSARKASWRDRKDGQPFFHMQTFHITHEGQLHFPKEDVKNVPTKHNPHNIELPPIYPNTELFKYTYARTLDNHLTADKQIGEVLDKLKQDNLMDDTFIFYFGDHGGMLPASKGYLYERGLHVPLVVYVPRNFRHLLHKDMRNLQHAYVDGFVSFIDFAPTLMKLAGLPASDKQDGVSFLGKDIGLEELKKRDTTIGYADRFDEKYDVVRSLRKGKYKYIRHYQPFNPDALYNSYRYKNQALREWSELYKENKLNSVQAAFLKDSPLKLYMM</sequence>
<dbReference type="Proteomes" id="UP001247805">
    <property type="component" value="Unassembled WGS sequence"/>
</dbReference>
<comment type="caution">
    <text evidence="4">The sequence shown here is derived from an EMBL/GenBank/DDBJ whole genome shotgun (WGS) entry which is preliminary data.</text>
</comment>
<organism evidence="4 5">
    <name type="scientific">Paraglaciecola aquimarina</name>
    <dbReference type="NCBI Taxonomy" id="1235557"/>
    <lineage>
        <taxon>Bacteria</taxon>
        <taxon>Pseudomonadati</taxon>
        <taxon>Pseudomonadota</taxon>
        <taxon>Gammaproteobacteria</taxon>
        <taxon>Alteromonadales</taxon>
        <taxon>Alteromonadaceae</taxon>
        <taxon>Paraglaciecola</taxon>
    </lineage>
</organism>
<dbReference type="RefSeq" id="WP_316027172.1">
    <property type="nucleotide sequence ID" value="NZ_JAWDIO010000002.1"/>
</dbReference>
<feature type="domain" description="Sulfatase N-terminal" evidence="3">
    <location>
        <begin position="34"/>
        <end position="313"/>
    </location>
</feature>
<evidence type="ECO:0000313" key="5">
    <source>
        <dbReference type="Proteomes" id="UP001247805"/>
    </source>
</evidence>
<reference evidence="4 5" key="1">
    <citation type="submission" date="2023-10" db="EMBL/GenBank/DDBJ databases">
        <title>Glaciecola aquimarina strain GGW-M5 nov., isolated from a coastal seawater.</title>
        <authorList>
            <person name="Bayburt H."/>
            <person name="Kim J.M."/>
            <person name="Choi B.J."/>
            <person name="Jeon C.O."/>
        </authorList>
    </citation>
    <scope>NUCLEOTIDE SEQUENCE [LARGE SCALE GENOMIC DNA]</scope>
    <source>
        <strain evidence="4 5">KCTC 32108</strain>
    </source>
</reference>
<name>A0ABU3T067_9ALTE</name>
<evidence type="ECO:0000256" key="1">
    <source>
        <dbReference type="ARBA" id="ARBA00008779"/>
    </source>
</evidence>
<protein>
    <submittedName>
        <fullName evidence="4">Sulfatase</fullName>
    </submittedName>
</protein>
<dbReference type="PANTHER" id="PTHR42693">
    <property type="entry name" value="ARYLSULFATASE FAMILY MEMBER"/>
    <property type="match status" value="1"/>
</dbReference>
<dbReference type="SUPFAM" id="SSF53649">
    <property type="entry name" value="Alkaline phosphatase-like"/>
    <property type="match status" value="1"/>
</dbReference>
<comment type="similarity">
    <text evidence="1">Belongs to the sulfatase family.</text>
</comment>
<dbReference type="InterPro" id="IPR017850">
    <property type="entry name" value="Alkaline_phosphatase_core_sf"/>
</dbReference>
<dbReference type="Pfam" id="PF00884">
    <property type="entry name" value="Sulfatase"/>
    <property type="match status" value="1"/>
</dbReference>
<evidence type="ECO:0000259" key="3">
    <source>
        <dbReference type="Pfam" id="PF00884"/>
    </source>
</evidence>
<gene>
    <name evidence="4" type="ORF">RS130_18640</name>
</gene>
<keyword evidence="2" id="KW-0378">Hydrolase</keyword>
<dbReference type="Gene3D" id="3.40.720.10">
    <property type="entry name" value="Alkaline Phosphatase, subunit A"/>
    <property type="match status" value="1"/>
</dbReference>
<dbReference type="CDD" id="cd16027">
    <property type="entry name" value="SGSH"/>
    <property type="match status" value="1"/>
</dbReference>
<dbReference type="InterPro" id="IPR050738">
    <property type="entry name" value="Sulfatase"/>
</dbReference>
<dbReference type="InterPro" id="IPR000917">
    <property type="entry name" value="Sulfatase_N"/>
</dbReference>